<protein>
    <submittedName>
        <fullName evidence="5">Exonuclease domain-containing protein</fullName>
    </submittedName>
</protein>
<gene>
    <name evidence="5" type="ORF">J3U87_14875</name>
</gene>
<name>A0A8A4TX92_SULCO</name>
<dbReference type="SUPFAM" id="SSF53098">
    <property type="entry name" value="Ribonuclease H-like"/>
    <property type="match status" value="1"/>
</dbReference>
<dbReference type="GO" id="GO:0003676">
    <property type="term" value="F:nucleic acid binding"/>
    <property type="evidence" value="ECO:0007669"/>
    <property type="project" value="InterPro"/>
</dbReference>
<dbReference type="PANTHER" id="PTHR23044:SF61">
    <property type="entry name" value="3'-5' EXORIBONUCLEASE 1-RELATED"/>
    <property type="match status" value="1"/>
</dbReference>
<dbReference type="KEGG" id="scor:J3U87_14875"/>
<evidence type="ECO:0000313" key="6">
    <source>
        <dbReference type="Proteomes" id="UP000663929"/>
    </source>
</evidence>
<dbReference type="AlphaFoldDB" id="A0A8A4TX92"/>
<dbReference type="InterPro" id="IPR012337">
    <property type="entry name" value="RNaseH-like_sf"/>
</dbReference>
<evidence type="ECO:0000259" key="4">
    <source>
        <dbReference type="SMART" id="SM00479"/>
    </source>
</evidence>
<evidence type="ECO:0000313" key="5">
    <source>
        <dbReference type="EMBL" id="QTD53734.1"/>
    </source>
</evidence>
<dbReference type="GO" id="GO:0006259">
    <property type="term" value="P:DNA metabolic process"/>
    <property type="evidence" value="ECO:0007669"/>
    <property type="project" value="UniProtKB-ARBA"/>
</dbReference>
<keyword evidence="1" id="KW-0540">Nuclease</keyword>
<dbReference type="GO" id="GO:0000175">
    <property type="term" value="F:3'-5'-RNA exonuclease activity"/>
    <property type="evidence" value="ECO:0007669"/>
    <property type="project" value="InterPro"/>
</dbReference>
<dbReference type="RefSeq" id="WP_237383834.1">
    <property type="nucleotide sequence ID" value="NZ_CP071793.1"/>
</dbReference>
<dbReference type="PANTHER" id="PTHR23044">
    <property type="entry name" value="3'-5' EXONUCLEASE ERI1-RELATED"/>
    <property type="match status" value="1"/>
</dbReference>
<keyword evidence="6" id="KW-1185">Reference proteome</keyword>
<keyword evidence="2" id="KW-0378">Hydrolase</keyword>
<proteinExistence type="predicted"/>
<accession>A0A8A4TX92</accession>
<evidence type="ECO:0000256" key="3">
    <source>
        <dbReference type="ARBA" id="ARBA00022839"/>
    </source>
</evidence>
<feature type="domain" description="Exonuclease" evidence="4">
    <location>
        <begin position="7"/>
        <end position="184"/>
    </location>
</feature>
<dbReference type="InterPro" id="IPR013520">
    <property type="entry name" value="Ribonucl_H"/>
</dbReference>
<reference evidence="5" key="1">
    <citation type="submission" date="2021-03" db="EMBL/GenBank/DDBJ databases">
        <title>Acanthopleuribacteraceae sp. M133.</title>
        <authorList>
            <person name="Wang G."/>
        </authorList>
    </citation>
    <scope>NUCLEOTIDE SEQUENCE</scope>
    <source>
        <strain evidence="5">M133</strain>
    </source>
</reference>
<dbReference type="EMBL" id="CP071793">
    <property type="protein sequence ID" value="QTD53734.1"/>
    <property type="molecule type" value="Genomic_DNA"/>
</dbReference>
<dbReference type="InterPro" id="IPR036397">
    <property type="entry name" value="RNaseH_sf"/>
</dbReference>
<dbReference type="Gene3D" id="3.30.420.10">
    <property type="entry name" value="Ribonuclease H-like superfamily/Ribonuclease H"/>
    <property type="match status" value="1"/>
</dbReference>
<dbReference type="InterPro" id="IPR051274">
    <property type="entry name" value="3-5_Exoribonuclease"/>
</dbReference>
<evidence type="ECO:0000256" key="2">
    <source>
        <dbReference type="ARBA" id="ARBA00022801"/>
    </source>
</evidence>
<dbReference type="InterPro" id="IPR047201">
    <property type="entry name" value="ERI-1_3'hExo-like"/>
</dbReference>
<dbReference type="Proteomes" id="UP000663929">
    <property type="component" value="Chromosome"/>
</dbReference>
<dbReference type="Pfam" id="PF00929">
    <property type="entry name" value="RNase_T"/>
    <property type="match status" value="1"/>
</dbReference>
<evidence type="ECO:0000256" key="1">
    <source>
        <dbReference type="ARBA" id="ARBA00022722"/>
    </source>
</evidence>
<dbReference type="CDD" id="cd06133">
    <property type="entry name" value="ERI-1_3'hExo_like"/>
    <property type="match status" value="1"/>
</dbReference>
<sequence length="187" mass="20987">MARLLDQLIIIDIEATCWQGKVPSGMVSDIIEIGVCTLDLATGERLEKESILVRPQRSTVSPFCTELTTLTQARVDGGCTFSKACTHLVETYKTKRRPWASWGDYDRRQFERQCRDTGEPYPFGTSHLNLKSLFSLLCGHRRELGMARALDHLGLTLEGTHHRGDDDAWNIGAVASHLLKRYRGLAA</sequence>
<dbReference type="SMART" id="SM00479">
    <property type="entry name" value="EXOIII"/>
    <property type="match status" value="1"/>
</dbReference>
<organism evidence="5 6">
    <name type="scientific">Sulfidibacter corallicola</name>
    <dbReference type="NCBI Taxonomy" id="2818388"/>
    <lineage>
        <taxon>Bacteria</taxon>
        <taxon>Pseudomonadati</taxon>
        <taxon>Acidobacteriota</taxon>
        <taxon>Holophagae</taxon>
        <taxon>Acanthopleuribacterales</taxon>
        <taxon>Acanthopleuribacteraceae</taxon>
        <taxon>Sulfidibacter</taxon>
    </lineage>
</organism>
<keyword evidence="3 5" id="KW-0269">Exonuclease</keyword>